<dbReference type="EMBL" id="JAGPXD010000002">
    <property type="protein sequence ID" value="KAH7368818.1"/>
    <property type="molecule type" value="Genomic_DNA"/>
</dbReference>
<name>A0A8K0X6E9_9PEZI</name>
<keyword evidence="2" id="KW-1133">Transmembrane helix</keyword>
<evidence type="ECO:0000256" key="1">
    <source>
        <dbReference type="SAM" id="MobiDB-lite"/>
    </source>
</evidence>
<sequence length="332" mass="36546">MRRDGHNNGRGRASSPAQKDGPLSLSLIPISVVGLLIGLILLLGRTDASPIQCQTDDQSNILHGLFPDNATGNFNATIVVVPISLDLARQIIPSSYKILESAYRLLLPDFPAEMYPVIIQAGHDHDIRYMEYSIPDFSRVGFEFPFLDLLGDGYSSFRWAPEQMITASNNDAISGSREYGTTVHPSTFEPECNAYSRNGDTTHFRAQSELAHISLTYTAYQPPSYGNDAIPMDFFKNVTNQPIFVNGPTSCCEQIRIYDTPLSLGQHAPVRIQANIDARLGPVGTPTKFEGAQGIQVMTPFIENNYVSCESLRGGRIVPPVPQIQMLLQRSA</sequence>
<dbReference type="AlphaFoldDB" id="A0A8K0X6E9"/>
<gene>
    <name evidence="3" type="ORF">B0T11DRAFT_326963</name>
</gene>
<feature type="region of interest" description="Disordered" evidence="1">
    <location>
        <begin position="1"/>
        <end position="20"/>
    </location>
</feature>
<comment type="caution">
    <text evidence="3">The sequence shown here is derived from an EMBL/GenBank/DDBJ whole genome shotgun (WGS) entry which is preliminary data.</text>
</comment>
<proteinExistence type="predicted"/>
<accession>A0A8K0X6E9</accession>
<keyword evidence="2" id="KW-0812">Transmembrane</keyword>
<feature type="transmembrane region" description="Helical" evidence="2">
    <location>
        <begin position="21"/>
        <end position="44"/>
    </location>
</feature>
<evidence type="ECO:0000256" key="2">
    <source>
        <dbReference type="SAM" id="Phobius"/>
    </source>
</evidence>
<protein>
    <submittedName>
        <fullName evidence="3">Uncharacterized protein</fullName>
    </submittedName>
</protein>
<organism evidence="3 4">
    <name type="scientific">Plectosphaerella cucumerina</name>
    <dbReference type="NCBI Taxonomy" id="40658"/>
    <lineage>
        <taxon>Eukaryota</taxon>
        <taxon>Fungi</taxon>
        <taxon>Dikarya</taxon>
        <taxon>Ascomycota</taxon>
        <taxon>Pezizomycotina</taxon>
        <taxon>Sordariomycetes</taxon>
        <taxon>Hypocreomycetidae</taxon>
        <taxon>Glomerellales</taxon>
        <taxon>Plectosphaerellaceae</taxon>
        <taxon>Plectosphaerella</taxon>
    </lineage>
</organism>
<reference evidence="3" key="1">
    <citation type="journal article" date="2021" name="Nat. Commun.">
        <title>Genetic determinants of endophytism in the Arabidopsis root mycobiome.</title>
        <authorList>
            <person name="Mesny F."/>
            <person name="Miyauchi S."/>
            <person name="Thiergart T."/>
            <person name="Pickel B."/>
            <person name="Atanasova L."/>
            <person name="Karlsson M."/>
            <person name="Huettel B."/>
            <person name="Barry K.W."/>
            <person name="Haridas S."/>
            <person name="Chen C."/>
            <person name="Bauer D."/>
            <person name="Andreopoulos W."/>
            <person name="Pangilinan J."/>
            <person name="LaButti K."/>
            <person name="Riley R."/>
            <person name="Lipzen A."/>
            <person name="Clum A."/>
            <person name="Drula E."/>
            <person name="Henrissat B."/>
            <person name="Kohler A."/>
            <person name="Grigoriev I.V."/>
            <person name="Martin F.M."/>
            <person name="Hacquard S."/>
        </authorList>
    </citation>
    <scope>NUCLEOTIDE SEQUENCE</scope>
    <source>
        <strain evidence="3">MPI-CAGE-AT-0016</strain>
    </source>
</reference>
<evidence type="ECO:0000313" key="3">
    <source>
        <dbReference type="EMBL" id="KAH7368818.1"/>
    </source>
</evidence>
<keyword evidence="2" id="KW-0472">Membrane</keyword>
<evidence type="ECO:0000313" key="4">
    <source>
        <dbReference type="Proteomes" id="UP000813385"/>
    </source>
</evidence>
<dbReference type="OrthoDB" id="265717at2759"/>
<dbReference type="Proteomes" id="UP000813385">
    <property type="component" value="Unassembled WGS sequence"/>
</dbReference>
<keyword evidence="4" id="KW-1185">Reference proteome</keyword>